<proteinExistence type="predicted"/>
<gene>
    <name evidence="1" type="ORF">J2X09_002446</name>
</gene>
<protein>
    <submittedName>
        <fullName evidence="1">Uncharacterized protein</fullName>
    </submittedName>
</protein>
<organism evidence="1 2">
    <name type="scientific">Hydrogenophaga laconesensis</name>
    <dbReference type="NCBI Taxonomy" id="1805971"/>
    <lineage>
        <taxon>Bacteria</taxon>
        <taxon>Pseudomonadati</taxon>
        <taxon>Pseudomonadota</taxon>
        <taxon>Betaproteobacteria</taxon>
        <taxon>Burkholderiales</taxon>
        <taxon>Comamonadaceae</taxon>
        <taxon>Hydrogenophaga</taxon>
    </lineage>
</organism>
<evidence type="ECO:0000313" key="2">
    <source>
        <dbReference type="Proteomes" id="UP001265550"/>
    </source>
</evidence>
<comment type="caution">
    <text evidence="1">The sequence shown here is derived from an EMBL/GenBank/DDBJ whole genome shotgun (WGS) entry which is preliminary data.</text>
</comment>
<reference evidence="1 2" key="1">
    <citation type="submission" date="2023-07" db="EMBL/GenBank/DDBJ databases">
        <title>Sorghum-associated microbial communities from plants grown in Nebraska, USA.</title>
        <authorList>
            <person name="Schachtman D."/>
        </authorList>
    </citation>
    <scope>NUCLEOTIDE SEQUENCE [LARGE SCALE GENOMIC DNA]</scope>
    <source>
        <strain evidence="1 2">BE240</strain>
    </source>
</reference>
<evidence type="ECO:0000313" key="1">
    <source>
        <dbReference type="EMBL" id="MDR7094703.1"/>
    </source>
</evidence>
<dbReference type="EMBL" id="JAVDWE010000006">
    <property type="protein sequence ID" value="MDR7094703.1"/>
    <property type="molecule type" value="Genomic_DNA"/>
</dbReference>
<accession>A0ABU1VBL8</accession>
<name>A0ABU1VBL8_9BURK</name>
<dbReference type="Proteomes" id="UP001265550">
    <property type="component" value="Unassembled WGS sequence"/>
</dbReference>
<keyword evidence="2" id="KW-1185">Reference proteome</keyword>
<sequence>MTQPQTLSTQQLQDFRARIRNAGTLDQKKAVANETPWVQAA</sequence>